<reference evidence="1" key="1">
    <citation type="submission" date="2022-08" db="EMBL/GenBank/DDBJ databases">
        <title>Genome Sequence of Lecanicillium fungicola.</title>
        <authorList>
            <person name="Buettner E."/>
        </authorList>
    </citation>
    <scope>NUCLEOTIDE SEQUENCE</scope>
    <source>
        <strain evidence="1">Babe33</strain>
    </source>
</reference>
<protein>
    <submittedName>
        <fullName evidence="1">Uncharacterized protein</fullName>
    </submittedName>
</protein>
<gene>
    <name evidence="1" type="ORF">NQ176_g10281</name>
</gene>
<name>A0ACC1MIT3_9HYPO</name>
<accession>A0ACC1MIT3</accession>
<evidence type="ECO:0000313" key="2">
    <source>
        <dbReference type="Proteomes" id="UP001143910"/>
    </source>
</evidence>
<comment type="caution">
    <text evidence="1">The sequence shown here is derived from an EMBL/GenBank/DDBJ whole genome shotgun (WGS) entry which is preliminary data.</text>
</comment>
<dbReference type="Proteomes" id="UP001143910">
    <property type="component" value="Unassembled WGS sequence"/>
</dbReference>
<sequence>MAEHAYAKNFVSPLDPTKWYGTIDLCNDCRAINGTPVASWIFVPLSFIEPAVGEDLKIGTTKTYVSSEGVTRAFCSVCSATVFFLYHGRRYDGVPVVDISTGLLRAPEGAMAGDWITWRSRAAFEGSGLGYDKDMAEGIIEGMKKWTAERNGGVVLTGEIGDGDGDGDEDDDDYDK</sequence>
<organism evidence="1 2">
    <name type="scientific">Zarea fungicola</name>
    <dbReference type="NCBI Taxonomy" id="93591"/>
    <lineage>
        <taxon>Eukaryota</taxon>
        <taxon>Fungi</taxon>
        <taxon>Dikarya</taxon>
        <taxon>Ascomycota</taxon>
        <taxon>Pezizomycotina</taxon>
        <taxon>Sordariomycetes</taxon>
        <taxon>Hypocreomycetidae</taxon>
        <taxon>Hypocreales</taxon>
        <taxon>Cordycipitaceae</taxon>
        <taxon>Zarea</taxon>
    </lineage>
</organism>
<dbReference type="EMBL" id="JANJQO010002725">
    <property type="protein sequence ID" value="KAJ2966153.1"/>
    <property type="molecule type" value="Genomic_DNA"/>
</dbReference>
<proteinExistence type="predicted"/>
<keyword evidence="2" id="KW-1185">Reference proteome</keyword>
<evidence type="ECO:0000313" key="1">
    <source>
        <dbReference type="EMBL" id="KAJ2966153.1"/>
    </source>
</evidence>